<dbReference type="PANTHER" id="PTHR42852">
    <property type="entry name" value="THIOL:DISULFIDE INTERCHANGE PROTEIN DSBE"/>
    <property type="match status" value="1"/>
</dbReference>
<dbReference type="Gene3D" id="3.40.30.10">
    <property type="entry name" value="Glutaredoxin"/>
    <property type="match status" value="1"/>
</dbReference>
<dbReference type="RefSeq" id="WP_279298528.1">
    <property type="nucleotide sequence ID" value="NZ_JAOTIF010000017.1"/>
</dbReference>
<evidence type="ECO:0000313" key="6">
    <source>
        <dbReference type="EMBL" id="MCU7551089.1"/>
    </source>
</evidence>
<dbReference type="InterPro" id="IPR036249">
    <property type="entry name" value="Thioredoxin-like_sf"/>
</dbReference>
<reference evidence="6" key="1">
    <citation type="submission" date="2022-09" db="EMBL/GenBank/DDBJ databases">
        <authorList>
            <person name="Yuan C."/>
            <person name="Ke Z."/>
        </authorList>
    </citation>
    <scope>NUCLEOTIDE SEQUENCE</scope>
    <source>
        <strain evidence="6">LB-8</strain>
    </source>
</reference>
<evidence type="ECO:0000256" key="2">
    <source>
        <dbReference type="ARBA" id="ARBA00022748"/>
    </source>
</evidence>
<proteinExistence type="predicted"/>
<evidence type="ECO:0000313" key="7">
    <source>
        <dbReference type="Proteomes" id="UP001155483"/>
    </source>
</evidence>
<evidence type="ECO:0000256" key="4">
    <source>
        <dbReference type="ARBA" id="ARBA00023284"/>
    </source>
</evidence>
<comment type="caution">
    <text evidence="6">The sequence shown here is derived from an EMBL/GenBank/DDBJ whole genome shotgun (WGS) entry which is preliminary data.</text>
</comment>
<dbReference type="Pfam" id="PF00578">
    <property type="entry name" value="AhpC-TSA"/>
    <property type="match status" value="1"/>
</dbReference>
<dbReference type="InterPro" id="IPR050553">
    <property type="entry name" value="Thioredoxin_ResA/DsbE_sf"/>
</dbReference>
<dbReference type="SUPFAM" id="SSF52833">
    <property type="entry name" value="Thioredoxin-like"/>
    <property type="match status" value="1"/>
</dbReference>
<dbReference type="EMBL" id="JAOTIF010000017">
    <property type="protein sequence ID" value="MCU7551089.1"/>
    <property type="molecule type" value="Genomic_DNA"/>
</dbReference>
<dbReference type="Proteomes" id="UP001155483">
    <property type="component" value="Unassembled WGS sequence"/>
</dbReference>
<keyword evidence="3" id="KW-1015">Disulfide bond</keyword>
<dbReference type="PROSITE" id="PS51352">
    <property type="entry name" value="THIOREDOXIN_2"/>
    <property type="match status" value="1"/>
</dbReference>
<evidence type="ECO:0000256" key="3">
    <source>
        <dbReference type="ARBA" id="ARBA00023157"/>
    </source>
</evidence>
<dbReference type="AlphaFoldDB" id="A0A9X2XX37"/>
<keyword evidence="4" id="KW-0676">Redox-active center</keyword>
<keyword evidence="2" id="KW-0201">Cytochrome c-type biogenesis</keyword>
<sequence>MRTLIYSSLLLLIACNNNKQSSFEVEGSIKNSGAKTVYLEEASIGSFRPVIVDSAKLDKDGKFLMDALAKEETIYNLRLDENVYPVVSFINDSKHITINADLKGQEVYTVKGSHASEQLKEFLHTSGEKLRSIYNSNRTIDSLQKAAVGDSIIGLHVTEHTNTVNELKKYTADFISKSKSAALSVFVLGTFQSMASNPAFAMDGFSNEELQQLIGQTAAKFPEHQGVASINKSMLAEMQKAKAVAASSLLNKPAPDFTLPDVNGNPVSLSSYKGKYVLVDFWASWCRPCRMENPNVVQAYNKFKDKNFTVLGVSLDRPDGKDDWVKAIQDDKLAWTHVSDLKFWESSVVPLYHFEGIPYNVLVDPTGKIIAESLRGEDLERKLSEVLK</sequence>
<name>A0A9X2XX37_9BACT</name>
<dbReference type="Pfam" id="PF14289">
    <property type="entry name" value="DUF4369"/>
    <property type="match status" value="1"/>
</dbReference>
<reference evidence="6" key="2">
    <citation type="submission" date="2023-04" db="EMBL/GenBank/DDBJ databases">
        <title>Paracnuella aquatica gen. nov., sp. nov., a member of the family Chitinophagaceae isolated from a hot spring.</title>
        <authorList>
            <person name="Wang C."/>
        </authorList>
    </citation>
    <scope>NUCLEOTIDE SEQUENCE</scope>
    <source>
        <strain evidence="6">LB-8</strain>
    </source>
</reference>
<dbReference type="GO" id="GO:0016209">
    <property type="term" value="F:antioxidant activity"/>
    <property type="evidence" value="ECO:0007669"/>
    <property type="project" value="InterPro"/>
</dbReference>
<accession>A0A9X2XX37</accession>
<keyword evidence="7" id="KW-1185">Reference proteome</keyword>
<evidence type="ECO:0000256" key="1">
    <source>
        <dbReference type="ARBA" id="ARBA00004196"/>
    </source>
</evidence>
<organism evidence="6 7">
    <name type="scientific">Paraflavisolibacter caeni</name>
    <dbReference type="NCBI Taxonomy" id="2982496"/>
    <lineage>
        <taxon>Bacteria</taxon>
        <taxon>Pseudomonadati</taxon>
        <taxon>Bacteroidota</taxon>
        <taxon>Chitinophagia</taxon>
        <taxon>Chitinophagales</taxon>
        <taxon>Chitinophagaceae</taxon>
        <taxon>Paraflavisolibacter</taxon>
    </lineage>
</organism>
<evidence type="ECO:0000259" key="5">
    <source>
        <dbReference type="PROSITE" id="PS51352"/>
    </source>
</evidence>
<feature type="domain" description="Thioredoxin" evidence="5">
    <location>
        <begin position="248"/>
        <end position="388"/>
    </location>
</feature>
<dbReference type="GO" id="GO:0016491">
    <property type="term" value="F:oxidoreductase activity"/>
    <property type="evidence" value="ECO:0007669"/>
    <property type="project" value="InterPro"/>
</dbReference>
<dbReference type="PANTHER" id="PTHR42852:SF6">
    <property type="entry name" value="THIOL:DISULFIDE INTERCHANGE PROTEIN DSBE"/>
    <property type="match status" value="1"/>
</dbReference>
<comment type="subcellular location">
    <subcellularLocation>
        <location evidence="1">Cell envelope</location>
    </subcellularLocation>
</comment>
<dbReference type="InterPro" id="IPR000866">
    <property type="entry name" value="AhpC/TSA"/>
</dbReference>
<gene>
    <name evidence="6" type="ORF">OCK74_18360</name>
</gene>
<dbReference type="InterPro" id="IPR025380">
    <property type="entry name" value="DUF4369"/>
</dbReference>
<protein>
    <submittedName>
        <fullName evidence="6">AhpC/TSA family protein</fullName>
    </submittedName>
</protein>
<dbReference type="InterPro" id="IPR013766">
    <property type="entry name" value="Thioredoxin_domain"/>
</dbReference>
<dbReference type="CDD" id="cd02966">
    <property type="entry name" value="TlpA_like_family"/>
    <property type="match status" value="1"/>
</dbReference>
<dbReference type="GO" id="GO:0030313">
    <property type="term" value="C:cell envelope"/>
    <property type="evidence" value="ECO:0007669"/>
    <property type="project" value="UniProtKB-SubCell"/>
</dbReference>
<dbReference type="GO" id="GO:0017004">
    <property type="term" value="P:cytochrome complex assembly"/>
    <property type="evidence" value="ECO:0007669"/>
    <property type="project" value="UniProtKB-KW"/>
</dbReference>
<dbReference type="PROSITE" id="PS51257">
    <property type="entry name" value="PROKAR_LIPOPROTEIN"/>
    <property type="match status" value="1"/>
</dbReference>